<dbReference type="InterPro" id="IPR005829">
    <property type="entry name" value="Sugar_transporter_CS"/>
</dbReference>
<proteinExistence type="inferred from homology"/>
<feature type="transmembrane region" description="Helical" evidence="8">
    <location>
        <begin position="220"/>
        <end position="240"/>
    </location>
</feature>
<feature type="transmembrane region" description="Helical" evidence="8">
    <location>
        <begin position="171"/>
        <end position="190"/>
    </location>
</feature>
<dbReference type="PROSITE" id="PS00216">
    <property type="entry name" value="SUGAR_TRANSPORT_1"/>
    <property type="match status" value="1"/>
</dbReference>
<dbReference type="InterPro" id="IPR020846">
    <property type="entry name" value="MFS_dom"/>
</dbReference>
<evidence type="ECO:0000256" key="7">
    <source>
        <dbReference type="ARBA" id="ARBA00023136"/>
    </source>
</evidence>
<feature type="transmembrane region" description="Helical" evidence="8">
    <location>
        <begin position="347"/>
        <end position="368"/>
    </location>
</feature>
<keyword evidence="3" id="KW-0813">Transport</keyword>
<dbReference type="CDD" id="cd17324">
    <property type="entry name" value="MFS_NepI_like"/>
    <property type="match status" value="1"/>
</dbReference>
<keyword evidence="7 8" id="KW-0472">Membrane</keyword>
<evidence type="ECO:0000256" key="1">
    <source>
        <dbReference type="ARBA" id="ARBA00004651"/>
    </source>
</evidence>
<protein>
    <submittedName>
        <fullName evidence="10">MFS transporter</fullName>
    </submittedName>
</protein>
<feature type="transmembrane region" description="Helical" evidence="8">
    <location>
        <begin position="374"/>
        <end position="397"/>
    </location>
</feature>
<comment type="subcellular location">
    <subcellularLocation>
        <location evidence="1">Cell membrane</location>
        <topology evidence="1">Multi-pass membrane protein</topology>
    </subcellularLocation>
</comment>
<name>A0ABT4QF25_9BACL</name>
<dbReference type="InterPro" id="IPR011701">
    <property type="entry name" value="MFS"/>
</dbReference>
<evidence type="ECO:0000256" key="2">
    <source>
        <dbReference type="ARBA" id="ARBA00008335"/>
    </source>
</evidence>
<evidence type="ECO:0000256" key="4">
    <source>
        <dbReference type="ARBA" id="ARBA00022475"/>
    </source>
</evidence>
<evidence type="ECO:0000256" key="5">
    <source>
        <dbReference type="ARBA" id="ARBA00022692"/>
    </source>
</evidence>
<feature type="transmembrane region" description="Helical" evidence="8">
    <location>
        <begin position="307"/>
        <end position="326"/>
    </location>
</feature>
<dbReference type="Proteomes" id="UP001527882">
    <property type="component" value="Unassembled WGS sequence"/>
</dbReference>
<dbReference type="RefSeq" id="WP_269883922.1">
    <property type="nucleotide sequence ID" value="NZ_JAQAGZ010000017.1"/>
</dbReference>
<keyword evidence="5 8" id="KW-0812">Transmembrane</keyword>
<keyword evidence="11" id="KW-1185">Reference proteome</keyword>
<feature type="transmembrane region" description="Helical" evidence="8">
    <location>
        <begin position="252"/>
        <end position="271"/>
    </location>
</feature>
<organism evidence="10 11">
    <name type="scientific">Paenibacillus gyeongsangnamensis</name>
    <dbReference type="NCBI Taxonomy" id="3388067"/>
    <lineage>
        <taxon>Bacteria</taxon>
        <taxon>Bacillati</taxon>
        <taxon>Bacillota</taxon>
        <taxon>Bacilli</taxon>
        <taxon>Bacillales</taxon>
        <taxon>Paenibacillaceae</taxon>
        <taxon>Paenibacillus</taxon>
    </lineage>
</organism>
<accession>A0ABT4QF25</accession>
<feature type="transmembrane region" description="Helical" evidence="8">
    <location>
        <begin position="144"/>
        <end position="165"/>
    </location>
</feature>
<dbReference type="InterPro" id="IPR036259">
    <property type="entry name" value="MFS_trans_sf"/>
</dbReference>
<gene>
    <name evidence="10" type="ORF">O9H85_23865</name>
</gene>
<dbReference type="SUPFAM" id="SSF103473">
    <property type="entry name" value="MFS general substrate transporter"/>
    <property type="match status" value="1"/>
</dbReference>
<comment type="similarity">
    <text evidence="2">Belongs to the major facilitator superfamily.</text>
</comment>
<evidence type="ECO:0000256" key="8">
    <source>
        <dbReference type="SAM" id="Phobius"/>
    </source>
</evidence>
<evidence type="ECO:0000259" key="9">
    <source>
        <dbReference type="PROSITE" id="PS50850"/>
    </source>
</evidence>
<evidence type="ECO:0000256" key="6">
    <source>
        <dbReference type="ARBA" id="ARBA00022989"/>
    </source>
</evidence>
<feature type="transmembrane region" description="Helical" evidence="8">
    <location>
        <begin position="85"/>
        <end position="104"/>
    </location>
</feature>
<evidence type="ECO:0000313" key="10">
    <source>
        <dbReference type="EMBL" id="MCZ8515392.1"/>
    </source>
</evidence>
<keyword evidence="4" id="KW-1003">Cell membrane</keyword>
<dbReference type="PANTHER" id="PTHR43271:SF1">
    <property type="entry name" value="INNER MEMBRANE TRANSPORT PROTEIN YNFM"/>
    <property type="match status" value="1"/>
</dbReference>
<feature type="transmembrane region" description="Helical" evidence="8">
    <location>
        <begin position="283"/>
        <end position="301"/>
    </location>
</feature>
<evidence type="ECO:0000313" key="11">
    <source>
        <dbReference type="Proteomes" id="UP001527882"/>
    </source>
</evidence>
<evidence type="ECO:0000256" key="3">
    <source>
        <dbReference type="ARBA" id="ARBA00022448"/>
    </source>
</evidence>
<feature type="transmembrane region" description="Helical" evidence="8">
    <location>
        <begin position="110"/>
        <end position="132"/>
    </location>
</feature>
<dbReference type="Pfam" id="PF07690">
    <property type="entry name" value="MFS_1"/>
    <property type="match status" value="1"/>
</dbReference>
<dbReference type="EMBL" id="JAQAGZ010000017">
    <property type="protein sequence ID" value="MCZ8515392.1"/>
    <property type="molecule type" value="Genomic_DNA"/>
</dbReference>
<sequence>MALQSSDYLERGTKEYRQGSLALFAAGLATFAVLYCVQPLFPVYSLEWRLSPATVSLTLSVSTILLAVSLPVAGFISDRIGRKTVMTAALLLSSFCCLGTAFAPNFASLLLLRAIQGIVLAGLPAVAMTYLAEEIEAKSLGFAMGLYISGNTVGGLFGRVVVSSASDLLSWRWGIGLLAVISLVASLFFWRRLPSSQHFKPKRLQPRAILRQFAVQFQEAGMVCLFALAAILMGGFVTLYNYLGFRLLAAPFHLSQTLVGWIFVIYLVGTFSSSWMGRVSDRIGRGSVLWMNILLMLLGILPTLSSHLAVVVLGVGIFTFGFFGSHSTASSWVGSRALTGKAQASSLYLLFYYLGSSLGGSIGGIFWGRYAWGGVVGMIALLLLLAMVAAFLLTVVVPRKEALPA</sequence>
<dbReference type="Gene3D" id="1.20.1250.20">
    <property type="entry name" value="MFS general substrate transporter like domains"/>
    <property type="match status" value="1"/>
</dbReference>
<feature type="transmembrane region" description="Helical" evidence="8">
    <location>
        <begin position="53"/>
        <end position="73"/>
    </location>
</feature>
<dbReference type="PANTHER" id="PTHR43271">
    <property type="entry name" value="BLL2771 PROTEIN"/>
    <property type="match status" value="1"/>
</dbReference>
<dbReference type="PROSITE" id="PS50850">
    <property type="entry name" value="MFS"/>
    <property type="match status" value="1"/>
</dbReference>
<comment type="caution">
    <text evidence="10">The sequence shown here is derived from an EMBL/GenBank/DDBJ whole genome shotgun (WGS) entry which is preliminary data.</text>
</comment>
<feature type="domain" description="Major facilitator superfamily (MFS) profile" evidence="9">
    <location>
        <begin position="15"/>
        <end position="401"/>
    </location>
</feature>
<feature type="transmembrane region" description="Helical" evidence="8">
    <location>
        <begin position="21"/>
        <end position="41"/>
    </location>
</feature>
<reference evidence="10 11" key="1">
    <citation type="submission" date="2022-12" db="EMBL/GenBank/DDBJ databases">
        <title>Draft genome sequence of Paenibacillus sp. dW9.</title>
        <authorList>
            <person name="Choi E.-W."/>
            <person name="Kim D.-U."/>
        </authorList>
    </citation>
    <scope>NUCLEOTIDE SEQUENCE [LARGE SCALE GENOMIC DNA]</scope>
    <source>
        <strain evidence="11">dW9</strain>
    </source>
</reference>
<keyword evidence="6 8" id="KW-1133">Transmembrane helix</keyword>